<dbReference type="AlphaFoldDB" id="A0A2M9YRM5"/>
<accession>A0A2M9YRM5</accession>
<dbReference type="EMBL" id="NPDV01000004">
    <property type="protein sequence ID" value="PJZ54177.1"/>
    <property type="molecule type" value="Genomic_DNA"/>
</dbReference>
<sequence>MFLLFFLKTRRIKLKPLSTNFKEKRFLRKVSETDFKSVPSIFRRTRCRNSDNLKKKNHSYLRMKVYLRQNRDDGESKEFPHSNR</sequence>
<comment type="caution">
    <text evidence="1">The sequence shown here is derived from an EMBL/GenBank/DDBJ whole genome shotgun (WGS) entry which is preliminary data.</text>
</comment>
<protein>
    <submittedName>
        <fullName evidence="1">Uncharacterized protein</fullName>
    </submittedName>
</protein>
<name>A0A2M9YRM5_9LEPT</name>
<gene>
    <name evidence="2" type="ORF">CH376_06580</name>
    <name evidence="1" type="ORF">CH380_06620</name>
</gene>
<organism evidence="1 4">
    <name type="scientific">Leptospira adleri</name>
    <dbReference type="NCBI Taxonomy" id="2023186"/>
    <lineage>
        <taxon>Bacteria</taxon>
        <taxon>Pseudomonadati</taxon>
        <taxon>Spirochaetota</taxon>
        <taxon>Spirochaetia</taxon>
        <taxon>Leptospirales</taxon>
        <taxon>Leptospiraceae</taxon>
        <taxon>Leptospira</taxon>
    </lineage>
</organism>
<evidence type="ECO:0000313" key="3">
    <source>
        <dbReference type="Proteomes" id="UP000232149"/>
    </source>
</evidence>
<dbReference type="EMBL" id="NPDU01000013">
    <property type="protein sequence ID" value="PJZ62643.1"/>
    <property type="molecule type" value="Genomic_DNA"/>
</dbReference>
<dbReference type="Proteomes" id="UP000232149">
    <property type="component" value="Unassembled WGS sequence"/>
</dbReference>
<dbReference type="Proteomes" id="UP000232188">
    <property type="component" value="Unassembled WGS sequence"/>
</dbReference>
<keyword evidence="3" id="KW-1185">Reference proteome</keyword>
<evidence type="ECO:0000313" key="4">
    <source>
        <dbReference type="Proteomes" id="UP000232188"/>
    </source>
</evidence>
<evidence type="ECO:0000313" key="1">
    <source>
        <dbReference type="EMBL" id="PJZ54177.1"/>
    </source>
</evidence>
<evidence type="ECO:0000313" key="2">
    <source>
        <dbReference type="EMBL" id="PJZ62643.1"/>
    </source>
</evidence>
<reference evidence="3 4" key="1">
    <citation type="submission" date="2017-07" db="EMBL/GenBank/DDBJ databases">
        <title>Leptospira spp. isolated from tropical soils.</title>
        <authorList>
            <person name="Thibeaux R."/>
            <person name="Iraola G."/>
            <person name="Ferres I."/>
            <person name="Bierque E."/>
            <person name="Girault D."/>
            <person name="Soupe-Gilbert M.-E."/>
            <person name="Picardeau M."/>
            <person name="Goarant C."/>
        </authorList>
    </citation>
    <scope>NUCLEOTIDE SEQUENCE [LARGE SCALE GENOMIC DNA]</scope>
    <source>
        <strain evidence="1 4">FH2-B-C1</strain>
        <strain evidence="2 3">FH2-B-D1</strain>
    </source>
</reference>
<proteinExistence type="predicted"/>